<dbReference type="Pfam" id="PF04072">
    <property type="entry name" value="LCM"/>
    <property type="match status" value="1"/>
</dbReference>
<evidence type="ECO:0000313" key="7">
    <source>
        <dbReference type="Proteomes" id="UP000654075"/>
    </source>
</evidence>
<dbReference type="EMBL" id="CAJNNV010006378">
    <property type="protein sequence ID" value="CAE8593519.1"/>
    <property type="molecule type" value="Genomic_DNA"/>
</dbReference>
<evidence type="ECO:0000313" key="6">
    <source>
        <dbReference type="EMBL" id="CAE8593519.1"/>
    </source>
</evidence>
<feature type="region of interest" description="Disordered" evidence="4">
    <location>
        <begin position="551"/>
        <end position="580"/>
    </location>
</feature>
<keyword evidence="3" id="KW-0808">Transferase</keyword>
<name>A0A813DZL6_POLGL</name>
<evidence type="ECO:0000256" key="5">
    <source>
        <dbReference type="SAM" id="Phobius"/>
    </source>
</evidence>
<feature type="transmembrane region" description="Helical" evidence="5">
    <location>
        <begin position="418"/>
        <end position="440"/>
    </location>
</feature>
<comment type="similarity">
    <text evidence="1">Belongs to the UPF0677 family.</text>
</comment>
<keyword evidence="5" id="KW-1133">Transmembrane helix</keyword>
<gene>
    <name evidence="6" type="ORF">PGLA1383_LOCUS12110</name>
</gene>
<dbReference type="Gene3D" id="3.40.50.150">
    <property type="entry name" value="Vaccinia Virus protein VP39"/>
    <property type="match status" value="1"/>
</dbReference>
<dbReference type="InterPro" id="IPR029063">
    <property type="entry name" value="SAM-dependent_MTases_sf"/>
</dbReference>
<dbReference type="AlphaFoldDB" id="A0A813DZL6"/>
<dbReference type="GO" id="GO:0008168">
    <property type="term" value="F:methyltransferase activity"/>
    <property type="evidence" value="ECO:0007669"/>
    <property type="project" value="UniProtKB-KW"/>
</dbReference>
<evidence type="ECO:0000256" key="1">
    <source>
        <dbReference type="ARBA" id="ARBA00008138"/>
    </source>
</evidence>
<keyword evidence="2" id="KW-0489">Methyltransferase</keyword>
<evidence type="ECO:0000256" key="3">
    <source>
        <dbReference type="ARBA" id="ARBA00022679"/>
    </source>
</evidence>
<reference evidence="6" key="1">
    <citation type="submission" date="2021-02" db="EMBL/GenBank/DDBJ databases">
        <authorList>
            <person name="Dougan E. K."/>
            <person name="Rhodes N."/>
            <person name="Thang M."/>
            <person name="Chan C."/>
        </authorList>
    </citation>
    <scope>NUCLEOTIDE SEQUENCE</scope>
</reference>
<dbReference type="OrthoDB" id="203237at2759"/>
<dbReference type="PANTHER" id="PTHR43619:SF2">
    <property type="entry name" value="S-ADENOSYL-L-METHIONINE-DEPENDENT METHYLTRANSFERASES SUPERFAMILY PROTEIN"/>
    <property type="match status" value="1"/>
</dbReference>
<organism evidence="6 7">
    <name type="scientific">Polarella glacialis</name>
    <name type="common">Dinoflagellate</name>
    <dbReference type="NCBI Taxonomy" id="89957"/>
    <lineage>
        <taxon>Eukaryota</taxon>
        <taxon>Sar</taxon>
        <taxon>Alveolata</taxon>
        <taxon>Dinophyceae</taxon>
        <taxon>Suessiales</taxon>
        <taxon>Suessiaceae</taxon>
        <taxon>Polarella</taxon>
    </lineage>
</organism>
<sequence length="580" mass="63540">MAANTVAVAASGAVSEAVACHRSHAFTSQMCAGSRWLESQRPDALFQDPLAFRLAGVSGRENAMGSWVMVPRTRFGDDVTIKAYRERGCRQLVLLGAGMDARAWRLQGVPELRVFEVDLPEVFEVKEPVANEAPYLVKSRTVIATDFEGDRGSYSKLPHWASELELTGGFERDVPTVWLLEGLMMYLSMEEQRRLMQVVGELSASGSVVFHDAITESYGTAGVEVGGARFKEGSDDYAREWAEHISGGSTTVLDITDIRVDRATRSLAVDVRATVGPRECQHREAVRNMTGFSGDAREGRSGVRLRRTVGVEALCMMLCTSACACPCCKLPQYGKWPRASTKPTTKLTNIWALASSANDFHGQALGDAAGVREVPPPALLESIPRPPEGLVLACATFLLAALLPAIRSHLSVRSLTACLRSLVLVILIPLSICSLGLAWYNIFQEGYYMEDCFVPEWKKDCPQPRYRFCDVAYELGFRERCLMARMTDSGSFNAKERECYNVFRTRLPLCLRMAAQCLAAACFIGGMVVADSRPLTGSRSADEATMVAEARAQGWSGQPTGMHQRSLADNRPDMSALDDG</sequence>
<dbReference type="InterPro" id="IPR011610">
    <property type="entry name" value="SAM_mthyl_Trfase_ML2640-like"/>
</dbReference>
<dbReference type="NCBIfam" id="TIGR00027">
    <property type="entry name" value="mthyl_TIGR00027"/>
    <property type="match status" value="1"/>
</dbReference>
<dbReference type="Proteomes" id="UP000654075">
    <property type="component" value="Unassembled WGS sequence"/>
</dbReference>
<evidence type="ECO:0000256" key="4">
    <source>
        <dbReference type="SAM" id="MobiDB-lite"/>
    </source>
</evidence>
<keyword evidence="7" id="KW-1185">Reference proteome</keyword>
<dbReference type="SUPFAM" id="SSF53335">
    <property type="entry name" value="S-adenosyl-L-methionine-dependent methyltransferases"/>
    <property type="match status" value="1"/>
</dbReference>
<dbReference type="GO" id="GO:0032259">
    <property type="term" value="P:methylation"/>
    <property type="evidence" value="ECO:0007669"/>
    <property type="project" value="UniProtKB-KW"/>
</dbReference>
<proteinExistence type="inferred from homology"/>
<comment type="caution">
    <text evidence="6">The sequence shown here is derived from an EMBL/GenBank/DDBJ whole genome shotgun (WGS) entry which is preliminary data.</text>
</comment>
<dbReference type="InterPro" id="IPR007213">
    <property type="entry name" value="Ppm1/Ppm2/Tcmp"/>
</dbReference>
<keyword evidence="5" id="KW-0812">Transmembrane</keyword>
<accession>A0A813DZL6</accession>
<dbReference type="PANTHER" id="PTHR43619">
    <property type="entry name" value="S-ADENOSYL-L-METHIONINE-DEPENDENT METHYLTRANSFERASE YKTD-RELATED"/>
    <property type="match status" value="1"/>
</dbReference>
<feature type="transmembrane region" description="Helical" evidence="5">
    <location>
        <begin position="389"/>
        <end position="406"/>
    </location>
</feature>
<keyword evidence="5" id="KW-0472">Membrane</keyword>
<evidence type="ECO:0000256" key="2">
    <source>
        <dbReference type="ARBA" id="ARBA00022603"/>
    </source>
</evidence>
<evidence type="ECO:0008006" key="8">
    <source>
        <dbReference type="Google" id="ProtNLM"/>
    </source>
</evidence>
<protein>
    <recommendedName>
        <fullName evidence="8">[Phosphatase 2A protein]-leucine-carboxy methyltransferase 1</fullName>
    </recommendedName>
</protein>